<proteinExistence type="predicted"/>
<dbReference type="Proteomes" id="UP000198426">
    <property type="component" value="Unassembled WGS sequence"/>
</dbReference>
<keyword evidence="2" id="KW-1185">Reference proteome</keyword>
<evidence type="ECO:0000313" key="2">
    <source>
        <dbReference type="Proteomes" id="UP000198426"/>
    </source>
</evidence>
<evidence type="ECO:0000313" key="1">
    <source>
        <dbReference type="EMBL" id="SNS95744.1"/>
    </source>
</evidence>
<gene>
    <name evidence="1" type="ORF">SAMN05421757_104500</name>
</gene>
<accession>A0A239ITJ1</accession>
<dbReference type="PANTHER" id="PTHR42110:SF1">
    <property type="entry name" value="L-ASPARAGINASE, PUTATIVE (AFU_ORTHOLOGUE AFUA_3G11890)-RELATED"/>
    <property type="match status" value="1"/>
</dbReference>
<dbReference type="EMBL" id="FZOY01000004">
    <property type="protein sequence ID" value="SNS95744.1"/>
    <property type="molecule type" value="Genomic_DNA"/>
</dbReference>
<reference evidence="1 2" key="1">
    <citation type="submission" date="2017-06" db="EMBL/GenBank/DDBJ databases">
        <authorList>
            <person name="Kim H.J."/>
            <person name="Triplett B.A."/>
        </authorList>
    </citation>
    <scope>NUCLEOTIDE SEQUENCE [LARGE SCALE GENOMIC DNA]</scope>
    <source>
        <strain evidence="1 2">DSM 29339</strain>
    </source>
</reference>
<dbReference type="RefSeq" id="WP_089233559.1">
    <property type="nucleotide sequence ID" value="NZ_FZOY01000004.1"/>
</dbReference>
<dbReference type="PANTHER" id="PTHR42110">
    <property type="entry name" value="L-ASPARAGINASE, PUTATIVE (AFU_ORTHOLOGUE AFUA_3G11890)-RELATED"/>
    <property type="match status" value="1"/>
</dbReference>
<dbReference type="OrthoDB" id="9780674at2"/>
<protein>
    <submittedName>
        <fullName evidence="1">Asparaginase</fullName>
    </submittedName>
</protein>
<dbReference type="AlphaFoldDB" id="A0A239ITJ1"/>
<name>A0A239ITJ1_9RHOB</name>
<sequence length="331" mass="34866">MSAVELVELWRGDIRESVHRGHAVICDGSGAVIEAWGDADKIVLPRSSAKMVQALPLLESGAADAAGLTTEQLALACASHSGAAIHTGRAERWLADLGLTDSDLRCGPQDPEDPAEHKRLLCSDESPCQVHNNCSGKHCGFLTLNRHIGAGPEYTEPDHPVQLAVRAAWEEVTGETCPGFGIDGCSAPNFAASLAGIGRAMAGYAAAREGRGRRQGAQARLVQAMMAHPALIAGEGRACTDLTRTLGGAGVVKTGAEGFYIAILPERQIGVALKVEDGTTRASECVITAILVRLGVLSPEHPVAQRLRNPRLLSRRGLDTGQMRPVPGLFD</sequence>
<dbReference type="InterPro" id="IPR010349">
    <property type="entry name" value="Asparaginase_II"/>
</dbReference>
<dbReference type="Pfam" id="PF06089">
    <property type="entry name" value="Asparaginase_II"/>
    <property type="match status" value="1"/>
</dbReference>
<organism evidence="1 2">
    <name type="scientific">Tropicimonas sediminicola</name>
    <dbReference type="NCBI Taxonomy" id="1031541"/>
    <lineage>
        <taxon>Bacteria</taxon>
        <taxon>Pseudomonadati</taxon>
        <taxon>Pseudomonadota</taxon>
        <taxon>Alphaproteobacteria</taxon>
        <taxon>Rhodobacterales</taxon>
        <taxon>Roseobacteraceae</taxon>
        <taxon>Tropicimonas</taxon>
    </lineage>
</organism>